<evidence type="ECO:0000256" key="1">
    <source>
        <dbReference type="SAM" id="Phobius"/>
    </source>
</evidence>
<dbReference type="EMBL" id="AP024110">
    <property type="protein sequence ID" value="BCM24156.1"/>
    <property type="molecule type" value="Genomic_DNA"/>
</dbReference>
<evidence type="ECO:0000313" key="4">
    <source>
        <dbReference type="Proteomes" id="UP000826722"/>
    </source>
</evidence>
<organism evidence="3 4">
    <name type="scientific">Methyloradius palustris</name>
    <dbReference type="NCBI Taxonomy" id="2778876"/>
    <lineage>
        <taxon>Bacteria</taxon>
        <taxon>Pseudomonadati</taxon>
        <taxon>Pseudomonadota</taxon>
        <taxon>Betaproteobacteria</taxon>
        <taxon>Nitrosomonadales</taxon>
        <taxon>Methylophilaceae</taxon>
        <taxon>Methyloradius</taxon>
    </lineage>
</organism>
<proteinExistence type="predicted"/>
<dbReference type="Pfam" id="PF08378">
    <property type="entry name" value="NERD"/>
    <property type="match status" value="1"/>
</dbReference>
<reference evidence="3" key="1">
    <citation type="journal article" date="2021" name="Arch. Microbiol.">
        <title>Methyloradius palustris gen. nov., sp. nov., a methanol-oxidizing bacterium isolated from snow.</title>
        <authorList>
            <person name="Miyadera T."/>
            <person name="Kojima H."/>
            <person name="Fukui M."/>
        </authorList>
    </citation>
    <scope>NUCLEOTIDE SEQUENCE</scope>
    <source>
        <strain evidence="3">Zm11</strain>
    </source>
</reference>
<evidence type="ECO:0000313" key="3">
    <source>
        <dbReference type="EMBL" id="BCM24156.1"/>
    </source>
</evidence>
<feature type="domain" description="NERD" evidence="2">
    <location>
        <begin position="111"/>
        <end position="227"/>
    </location>
</feature>
<evidence type="ECO:0000259" key="2">
    <source>
        <dbReference type="PROSITE" id="PS50965"/>
    </source>
</evidence>
<sequence>MIAIVYGLVFFKKRNVAKRRNPITRDLLRSPGESLRIELDDVSVDLMLNMAVTPLIPLILYSGYLSNVVFGNIKWGDLFSIVFYTLVGLGATLYSGRKMYQLANKKNKLSLGLDAELAVAQELNLLAHHSYWVFHDIPAEGFNIDHVLVGPSGIYAIETKGRAKPIMKDGKADWNVNYDGKTLNFPGWQETKPIEQAQRQAKWLQQYLSGAVGESVSVIPGLALPGWFIKRTGRNGITVFNGKNAAQILFKTNSNLLPDKLIKQIAHQLDHRCRTVKPLALSPTAKQ</sequence>
<dbReference type="AlphaFoldDB" id="A0A8D5G6G3"/>
<dbReference type="Proteomes" id="UP000826722">
    <property type="component" value="Chromosome"/>
</dbReference>
<dbReference type="KEGG" id="mpau:ZMTM_04150"/>
<keyword evidence="1" id="KW-1133">Transmembrane helix</keyword>
<feature type="transmembrane region" description="Helical" evidence="1">
    <location>
        <begin position="78"/>
        <end position="96"/>
    </location>
</feature>
<feature type="transmembrane region" description="Helical" evidence="1">
    <location>
        <begin position="46"/>
        <end position="66"/>
    </location>
</feature>
<keyword evidence="4" id="KW-1185">Reference proteome</keyword>
<dbReference type="InterPro" id="IPR011528">
    <property type="entry name" value="NERD"/>
</dbReference>
<keyword evidence="1" id="KW-0472">Membrane</keyword>
<keyword evidence="1" id="KW-0812">Transmembrane</keyword>
<dbReference type="PROSITE" id="PS50965">
    <property type="entry name" value="NERD"/>
    <property type="match status" value="1"/>
</dbReference>
<protein>
    <recommendedName>
        <fullName evidence="2">NERD domain-containing protein</fullName>
    </recommendedName>
</protein>
<name>A0A8D5G6G3_9PROT</name>
<gene>
    <name evidence="3" type="ORF">ZMTM_04150</name>
</gene>
<accession>A0A8D5G6G3</accession>